<feature type="non-terminal residue" evidence="1">
    <location>
        <position position="1"/>
    </location>
</feature>
<proteinExistence type="predicted"/>
<dbReference type="EMBL" id="UINC01029705">
    <property type="protein sequence ID" value="SVB12869.1"/>
    <property type="molecule type" value="Genomic_DNA"/>
</dbReference>
<name>A0A382BGY6_9ZZZZ</name>
<sequence length="256" mass="28737">RMRRLVISKDAHDLSRRVKYGACRYRLSVSLWSVAADISRLADDKGHVDVARLFRDYQGASGDKFEQLSENCFLEMFRDDLNLAIRRACFLIADAVGVTPEVIHDGFLVRFISETQVELAPGDISLEQLKSVATGLTEIDKDRISPLDPEDARFILDNLDLAGVDDAGIVEGDTVIEQFPMNAPRDRKISDRHPDDLRWPSPHSGKHGRVMEIFRCVGVLVVEFGDLGRPRAYIHQSFCRGLPDNRDKSVAIGGFI</sequence>
<protein>
    <submittedName>
        <fullName evidence="1">Uncharacterized protein</fullName>
    </submittedName>
</protein>
<dbReference type="AlphaFoldDB" id="A0A382BGY6"/>
<evidence type="ECO:0000313" key="1">
    <source>
        <dbReference type="EMBL" id="SVB12869.1"/>
    </source>
</evidence>
<accession>A0A382BGY6</accession>
<gene>
    <name evidence="1" type="ORF">METZ01_LOCUS165723</name>
</gene>
<organism evidence="1">
    <name type="scientific">marine metagenome</name>
    <dbReference type="NCBI Taxonomy" id="408172"/>
    <lineage>
        <taxon>unclassified sequences</taxon>
        <taxon>metagenomes</taxon>
        <taxon>ecological metagenomes</taxon>
    </lineage>
</organism>
<reference evidence="1" key="1">
    <citation type="submission" date="2018-05" db="EMBL/GenBank/DDBJ databases">
        <authorList>
            <person name="Lanie J.A."/>
            <person name="Ng W.-L."/>
            <person name="Kazmierczak K.M."/>
            <person name="Andrzejewski T.M."/>
            <person name="Davidsen T.M."/>
            <person name="Wayne K.J."/>
            <person name="Tettelin H."/>
            <person name="Glass J.I."/>
            <person name="Rusch D."/>
            <person name="Podicherti R."/>
            <person name="Tsui H.-C.T."/>
            <person name="Winkler M.E."/>
        </authorList>
    </citation>
    <scope>NUCLEOTIDE SEQUENCE</scope>
</reference>